<name>A0A0N4YF66_NIPBR</name>
<dbReference type="SUPFAM" id="SSF57567">
    <property type="entry name" value="Serine protease inhibitors"/>
    <property type="match status" value="1"/>
</dbReference>
<accession>A0A0N4YF66</accession>
<dbReference type="Gene3D" id="2.10.25.10">
    <property type="entry name" value="Laminin"/>
    <property type="match status" value="1"/>
</dbReference>
<organism evidence="4">
    <name type="scientific">Nippostrongylus brasiliensis</name>
    <name type="common">Rat hookworm</name>
    <dbReference type="NCBI Taxonomy" id="27835"/>
    <lineage>
        <taxon>Eukaryota</taxon>
        <taxon>Metazoa</taxon>
        <taxon>Ecdysozoa</taxon>
        <taxon>Nematoda</taxon>
        <taxon>Chromadorea</taxon>
        <taxon>Rhabditida</taxon>
        <taxon>Rhabditina</taxon>
        <taxon>Rhabditomorpha</taxon>
        <taxon>Strongyloidea</taxon>
        <taxon>Heligmosomidae</taxon>
        <taxon>Nippostrongylus</taxon>
    </lineage>
</organism>
<reference evidence="2 3" key="2">
    <citation type="submission" date="2018-11" db="EMBL/GenBank/DDBJ databases">
        <authorList>
            <consortium name="Pathogen Informatics"/>
        </authorList>
    </citation>
    <scope>NUCLEOTIDE SEQUENCE [LARGE SCALE GENOMIC DNA]</scope>
</reference>
<dbReference type="Proteomes" id="UP000271162">
    <property type="component" value="Unassembled WGS sequence"/>
</dbReference>
<keyword evidence="1" id="KW-0722">Serine protease inhibitor</keyword>
<sequence length="115" mass="12196">MNTNMPSIDFVPRTLTLAVEVACSARKSMGEACIQSCGPPACQCRPGYVRRNGVCIDLKLCPESKPTSQSYVDEPITPASPSSDCAGATIQILCVTGFHCELSNGEPICVPDQSE</sequence>
<proteinExistence type="predicted"/>
<reference evidence="4" key="1">
    <citation type="submission" date="2016-04" db="UniProtKB">
        <authorList>
            <consortium name="WormBaseParasite"/>
        </authorList>
    </citation>
    <scope>IDENTIFICATION</scope>
</reference>
<evidence type="ECO:0000313" key="2">
    <source>
        <dbReference type="EMBL" id="VDL78979.1"/>
    </source>
</evidence>
<dbReference type="InterPro" id="IPR036084">
    <property type="entry name" value="Ser_inhib-like_sf"/>
</dbReference>
<dbReference type="AlphaFoldDB" id="A0A0N4YF66"/>
<dbReference type="WBParaSite" id="NBR_0001538401-mRNA-1">
    <property type="protein sequence ID" value="NBR_0001538401-mRNA-1"/>
    <property type="gene ID" value="NBR_0001538401"/>
</dbReference>
<keyword evidence="3" id="KW-1185">Reference proteome</keyword>
<evidence type="ECO:0000313" key="3">
    <source>
        <dbReference type="Proteomes" id="UP000271162"/>
    </source>
</evidence>
<dbReference type="EMBL" id="UYSL01021715">
    <property type="protein sequence ID" value="VDL78979.1"/>
    <property type="molecule type" value="Genomic_DNA"/>
</dbReference>
<keyword evidence="1" id="KW-0646">Protease inhibitor</keyword>
<dbReference type="GO" id="GO:0004867">
    <property type="term" value="F:serine-type endopeptidase inhibitor activity"/>
    <property type="evidence" value="ECO:0007669"/>
    <property type="project" value="UniProtKB-KW"/>
</dbReference>
<evidence type="ECO:0000313" key="4">
    <source>
        <dbReference type="WBParaSite" id="NBR_0001538401-mRNA-1"/>
    </source>
</evidence>
<protein>
    <submittedName>
        <fullName evidence="4">EB domain-containing protein</fullName>
    </submittedName>
</protein>
<evidence type="ECO:0000256" key="1">
    <source>
        <dbReference type="ARBA" id="ARBA00022900"/>
    </source>
</evidence>
<gene>
    <name evidence="2" type="ORF">NBR_LOCUS15385</name>
</gene>